<comment type="caution">
    <text evidence="7">The sequence shown here is derived from an EMBL/GenBank/DDBJ whole genome shotgun (WGS) entry which is preliminary data.</text>
</comment>
<dbReference type="PANTHER" id="PTHR43822:SF2">
    <property type="entry name" value="HOMOACONITASE, MITOCHONDRIAL"/>
    <property type="match status" value="1"/>
</dbReference>
<dbReference type="InterPro" id="IPR015931">
    <property type="entry name" value="Acnase/IPM_dHydase_lsu_aba_1/3"/>
</dbReference>
<dbReference type="GO" id="GO:0003861">
    <property type="term" value="F:3-isopropylmalate dehydratase activity"/>
    <property type="evidence" value="ECO:0007669"/>
    <property type="project" value="InterPro"/>
</dbReference>
<keyword evidence="3" id="KW-0408">Iron</keyword>
<evidence type="ECO:0000259" key="6">
    <source>
        <dbReference type="Pfam" id="PF00330"/>
    </source>
</evidence>
<evidence type="ECO:0000256" key="1">
    <source>
        <dbReference type="ARBA" id="ARBA00022485"/>
    </source>
</evidence>
<evidence type="ECO:0000313" key="7">
    <source>
        <dbReference type="EMBL" id="OLF17677.1"/>
    </source>
</evidence>
<dbReference type="Proteomes" id="UP000185596">
    <property type="component" value="Unassembled WGS sequence"/>
</dbReference>
<dbReference type="InterPro" id="IPR036008">
    <property type="entry name" value="Aconitase_4Fe-4S_dom"/>
</dbReference>
<gene>
    <name evidence="7" type="ORF">BU204_10755</name>
</gene>
<keyword evidence="2" id="KW-0479">Metal-binding</keyword>
<dbReference type="Pfam" id="PF00330">
    <property type="entry name" value="Aconitase"/>
    <property type="match status" value="1"/>
</dbReference>
<protein>
    <submittedName>
        <fullName evidence="7">3-isopropylmalate dehydratase</fullName>
    </submittedName>
</protein>
<dbReference type="InterPro" id="IPR011826">
    <property type="entry name" value="HAcnase/IPMdehydase_lsu_prok"/>
</dbReference>
<evidence type="ECO:0000256" key="3">
    <source>
        <dbReference type="ARBA" id="ARBA00023004"/>
    </source>
</evidence>
<dbReference type="STRING" id="1912961.BU204_10755"/>
<dbReference type="AlphaFoldDB" id="A0A1Q8CTJ6"/>
<organism evidence="7 8">
    <name type="scientific">Actinophytocola xanthii</name>
    <dbReference type="NCBI Taxonomy" id="1912961"/>
    <lineage>
        <taxon>Bacteria</taxon>
        <taxon>Bacillati</taxon>
        <taxon>Actinomycetota</taxon>
        <taxon>Actinomycetes</taxon>
        <taxon>Pseudonocardiales</taxon>
        <taxon>Pseudonocardiaceae</taxon>
    </lineage>
</organism>
<keyword evidence="4" id="KW-0411">Iron-sulfur</keyword>
<dbReference type="NCBIfam" id="TIGR01343">
    <property type="entry name" value="hacA_fam"/>
    <property type="match status" value="1"/>
</dbReference>
<evidence type="ECO:0000313" key="8">
    <source>
        <dbReference type="Proteomes" id="UP000185596"/>
    </source>
</evidence>
<dbReference type="RefSeq" id="WP_075125469.1">
    <property type="nucleotide sequence ID" value="NZ_MSIE01000015.1"/>
</dbReference>
<dbReference type="GO" id="GO:0009098">
    <property type="term" value="P:L-leucine biosynthetic process"/>
    <property type="evidence" value="ECO:0007669"/>
    <property type="project" value="InterPro"/>
</dbReference>
<dbReference type="NCBIfam" id="TIGR02086">
    <property type="entry name" value="IPMI_arch"/>
    <property type="match status" value="1"/>
</dbReference>
<dbReference type="Gene3D" id="3.30.499.10">
    <property type="entry name" value="Aconitase, domain 3"/>
    <property type="match status" value="2"/>
</dbReference>
<dbReference type="InterPro" id="IPR050067">
    <property type="entry name" value="IPM_dehydratase_rel_enz"/>
</dbReference>
<evidence type="ECO:0000256" key="2">
    <source>
        <dbReference type="ARBA" id="ARBA00022723"/>
    </source>
</evidence>
<evidence type="ECO:0000256" key="5">
    <source>
        <dbReference type="ARBA" id="ARBA00023239"/>
    </source>
</evidence>
<dbReference type="OrthoDB" id="9802769at2"/>
<evidence type="ECO:0000256" key="4">
    <source>
        <dbReference type="ARBA" id="ARBA00023014"/>
    </source>
</evidence>
<accession>A0A1Q8CTJ6</accession>
<dbReference type="InterPro" id="IPR006251">
    <property type="entry name" value="Homoacnase/IPMdehydase_lsu"/>
</dbReference>
<keyword evidence="8" id="KW-1185">Reference proteome</keyword>
<reference evidence="7 8" key="1">
    <citation type="submission" date="2016-12" db="EMBL/GenBank/DDBJ databases">
        <title>The draft genome sequence of Actinophytocola sp. 11-183.</title>
        <authorList>
            <person name="Wang W."/>
            <person name="Yuan L."/>
        </authorList>
    </citation>
    <scope>NUCLEOTIDE SEQUENCE [LARGE SCALE GENOMIC DNA]</scope>
    <source>
        <strain evidence="7 8">11-183</strain>
    </source>
</reference>
<dbReference type="InterPro" id="IPR001030">
    <property type="entry name" value="Acoase/IPM_deHydtase_lsu_aba"/>
</dbReference>
<name>A0A1Q8CTJ6_9PSEU</name>
<proteinExistence type="predicted"/>
<sequence length="422" mass="45696">MTGRTISDKVIDAHTCDENDTSLYRRVNVDAVLGHDATTALLIDDFERHGLSIWDRDRVLLANDHFSPPATAERADISNRFLSFAREQAVPNLMLDRGICHQLLVEHRLCQAGGLIVGADSHTIMAGGIGACATGMGATDILFTLATGTTWMRRPETIAVRFRGTLPTQSGGRDVVLALLGILGESGGQYRSLEFHDDSGTRLCQDDRFAIANMAVEIGAKFGVFVPDEVTVDYYVKRDGELLGTLVRPDADARYERVIDLDLSALDPRVAKPWSPANVVPLRELEPVRITTAFLGSCASGRLSDLRDAAAELTDRKVHPGVRFVVIPASVEVFKQALRAGYVETLTEAGAIVNHSSCGACGGIDKGVLGADDVCVSSSNRNFRGRMGHWDSRTYLASARTVARAAVRGALTPDLYRDQGDE</sequence>
<dbReference type="PANTHER" id="PTHR43822">
    <property type="entry name" value="HOMOACONITASE, MITOCHONDRIAL-RELATED"/>
    <property type="match status" value="1"/>
</dbReference>
<dbReference type="PRINTS" id="PR00415">
    <property type="entry name" value="ACONITASE"/>
</dbReference>
<dbReference type="EMBL" id="MSIE01000015">
    <property type="protein sequence ID" value="OLF17677.1"/>
    <property type="molecule type" value="Genomic_DNA"/>
</dbReference>
<dbReference type="SUPFAM" id="SSF53732">
    <property type="entry name" value="Aconitase iron-sulfur domain"/>
    <property type="match status" value="1"/>
</dbReference>
<feature type="domain" description="Aconitase/3-isopropylmalate dehydratase large subunit alpha/beta/alpha" evidence="6">
    <location>
        <begin position="8"/>
        <end position="409"/>
    </location>
</feature>
<dbReference type="GO" id="GO:0051539">
    <property type="term" value="F:4 iron, 4 sulfur cluster binding"/>
    <property type="evidence" value="ECO:0007669"/>
    <property type="project" value="UniProtKB-KW"/>
</dbReference>
<dbReference type="NCBIfam" id="NF001614">
    <property type="entry name" value="PRK00402.1"/>
    <property type="match status" value="1"/>
</dbReference>
<keyword evidence="1" id="KW-0004">4Fe-4S</keyword>
<keyword evidence="5" id="KW-0456">Lyase</keyword>
<dbReference type="GO" id="GO:0046872">
    <property type="term" value="F:metal ion binding"/>
    <property type="evidence" value="ECO:0007669"/>
    <property type="project" value="UniProtKB-KW"/>
</dbReference>